<evidence type="ECO:0000313" key="3">
    <source>
        <dbReference type="Proteomes" id="UP000319722"/>
    </source>
</evidence>
<dbReference type="InterPro" id="IPR008030">
    <property type="entry name" value="NmrA-like"/>
</dbReference>
<reference evidence="2 3" key="1">
    <citation type="submission" date="2019-06" db="EMBL/GenBank/DDBJ databases">
        <title>Sorghum-associated microbial communities from plants grown in Nebraska, USA.</title>
        <authorList>
            <person name="Schachtman D."/>
        </authorList>
    </citation>
    <scope>NUCLEOTIDE SEQUENCE [LARGE SCALE GENOMIC DNA]</scope>
    <source>
        <strain evidence="2 3">T529</strain>
    </source>
</reference>
<sequence>MQEQRKATVLVVGATGRVAHWVVSALLARGAAVRALVRNEEGARAALGNGAAEAVVGDLRDPASLARAAAGAGGVFHIGPAFQPDEARMGCNMVAAAAGAGVRKFVFSSVIQPTHATLANHASKVAVETALFESDLEYTLLHPANFFQNLNAAWPAIVKDGVLAEPYPVSTRIARVDFRDVAEVAALALTGDHLAFGSFELCAPDRFNRLEIARMASEALGRPVSAEQWSFGDWVARANPPYDERQRLLLSRVHAHYAAHGLGGNPLTLRAILGREPRTLNRYIQELARP</sequence>
<dbReference type="Gene3D" id="3.40.50.720">
    <property type="entry name" value="NAD(P)-binding Rossmann-like Domain"/>
    <property type="match status" value="1"/>
</dbReference>
<proteinExistence type="predicted"/>
<dbReference type="EMBL" id="VIVL01000002">
    <property type="protein sequence ID" value="TWD88459.1"/>
    <property type="molecule type" value="Genomic_DNA"/>
</dbReference>
<dbReference type="PANTHER" id="PTHR43162:SF1">
    <property type="entry name" value="PRESTALK A DIFFERENTIATION PROTEIN A"/>
    <property type="match status" value="1"/>
</dbReference>
<evidence type="ECO:0000313" key="2">
    <source>
        <dbReference type="EMBL" id="TWD88459.1"/>
    </source>
</evidence>
<dbReference type="PANTHER" id="PTHR43162">
    <property type="match status" value="1"/>
</dbReference>
<comment type="caution">
    <text evidence="2">The sequence shown here is derived from an EMBL/GenBank/DDBJ whole genome shotgun (WGS) entry which is preliminary data.</text>
</comment>
<dbReference type="SUPFAM" id="SSF51735">
    <property type="entry name" value="NAD(P)-binding Rossmann-fold domains"/>
    <property type="match status" value="1"/>
</dbReference>
<dbReference type="Pfam" id="PF05368">
    <property type="entry name" value="NmrA"/>
    <property type="match status" value="1"/>
</dbReference>
<protein>
    <submittedName>
        <fullName evidence="2">Uncharacterized protein YbjT (DUF2867 family)</fullName>
    </submittedName>
</protein>
<gene>
    <name evidence="2" type="ORF">FB547_102161</name>
</gene>
<accession>A0A561CB93</accession>
<feature type="domain" description="NmrA-like" evidence="1">
    <location>
        <begin position="6"/>
        <end position="230"/>
    </location>
</feature>
<dbReference type="RefSeq" id="WP_145740829.1">
    <property type="nucleotide sequence ID" value="NZ_VIVL01000002.1"/>
</dbReference>
<evidence type="ECO:0000259" key="1">
    <source>
        <dbReference type="Pfam" id="PF05368"/>
    </source>
</evidence>
<organism evidence="2 3">
    <name type="scientific">Variovorax beijingensis</name>
    <dbReference type="NCBI Taxonomy" id="2496117"/>
    <lineage>
        <taxon>Bacteria</taxon>
        <taxon>Pseudomonadati</taxon>
        <taxon>Pseudomonadota</taxon>
        <taxon>Betaproteobacteria</taxon>
        <taxon>Burkholderiales</taxon>
        <taxon>Comamonadaceae</taxon>
        <taxon>Variovorax</taxon>
    </lineage>
</organism>
<dbReference type="InterPro" id="IPR036291">
    <property type="entry name" value="NAD(P)-bd_dom_sf"/>
</dbReference>
<dbReference type="AlphaFoldDB" id="A0A561CB93"/>
<name>A0A561CB93_9BURK</name>
<dbReference type="Proteomes" id="UP000319722">
    <property type="component" value="Unassembled WGS sequence"/>
</dbReference>
<dbReference type="InterPro" id="IPR051604">
    <property type="entry name" value="Ergot_Alk_Oxidoreductase"/>
</dbReference>
<dbReference type="OrthoDB" id="9798669at2"/>